<protein>
    <submittedName>
        <fullName evidence="1">Uncharacterized protein</fullName>
    </submittedName>
</protein>
<keyword evidence="2" id="KW-1185">Reference proteome</keyword>
<dbReference type="Proteomes" id="UP000198238">
    <property type="component" value="Chromosome"/>
</dbReference>
<gene>
    <name evidence="1" type="ORF">BG910_02620</name>
</gene>
<evidence type="ECO:0000313" key="1">
    <source>
        <dbReference type="EMBL" id="ASK26780.1"/>
    </source>
</evidence>
<organism evidence="1 2">
    <name type="scientific">Neisseria chenwenguii</name>
    <dbReference type="NCBI Taxonomy" id="1853278"/>
    <lineage>
        <taxon>Bacteria</taxon>
        <taxon>Pseudomonadati</taxon>
        <taxon>Pseudomonadota</taxon>
        <taxon>Betaproteobacteria</taxon>
        <taxon>Neisseriales</taxon>
        <taxon>Neisseriaceae</taxon>
        <taxon>Neisseria</taxon>
    </lineage>
</organism>
<evidence type="ECO:0000313" key="2">
    <source>
        <dbReference type="Proteomes" id="UP000198238"/>
    </source>
</evidence>
<sequence>MKKEKFLHIRIEETTVLLPSKFLISFFLSENAVCPARIKTEVCGYPIFAAGYFFQFFQAQ</sequence>
<name>A0A220RZX6_9NEIS</name>
<accession>A0A220RZX6</accession>
<proteinExistence type="predicted"/>
<dbReference type="AlphaFoldDB" id="A0A220RZX6"/>
<dbReference type="EMBL" id="CP022278">
    <property type="protein sequence ID" value="ASK26780.1"/>
    <property type="molecule type" value="Genomic_DNA"/>
</dbReference>
<dbReference type="KEGG" id="nei:BG910_02620"/>
<reference evidence="1 2" key="1">
    <citation type="submission" date="2017-06" db="EMBL/GenBank/DDBJ databases">
        <title>Neisseria chenwenguii sp. nov., isolated from the intestinal contents of Tibetan Plateau Pika in Yushu, Qinghai Province, China.</title>
        <authorList>
            <person name="Zhang G."/>
        </authorList>
    </citation>
    <scope>NUCLEOTIDE SEQUENCE [LARGE SCALE GENOMIC DNA]</scope>
    <source>
        <strain evidence="1 2">10023</strain>
    </source>
</reference>